<feature type="transmembrane region" description="Helical" evidence="1">
    <location>
        <begin position="94"/>
        <end position="116"/>
    </location>
</feature>
<evidence type="ECO:0000256" key="1">
    <source>
        <dbReference type="SAM" id="Phobius"/>
    </source>
</evidence>
<keyword evidence="3" id="KW-1185">Reference proteome</keyword>
<comment type="caution">
    <text evidence="2">The sequence shown here is derived from an EMBL/GenBank/DDBJ whole genome shotgun (WGS) entry which is preliminary data.</text>
</comment>
<evidence type="ECO:0000313" key="2">
    <source>
        <dbReference type="EMBL" id="ORY77952.1"/>
    </source>
</evidence>
<feature type="transmembrane region" description="Helical" evidence="1">
    <location>
        <begin position="128"/>
        <end position="155"/>
    </location>
</feature>
<dbReference type="OrthoDB" id="10432143at2759"/>
<accession>A0A1Y2F256</accession>
<protein>
    <submittedName>
        <fullName evidence="2">Uncharacterized protein</fullName>
    </submittedName>
</protein>
<keyword evidence="1" id="KW-1133">Transmembrane helix</keyword>
<dbReference type="AlphaFoldDB" id="A0A1Y2F256"/>
<dbReference type="Proteomes" id="UP000193920">
    <property type="component" value="Unassembled WGS sequence"/>
</dbReference>
<dbReference type="EMBL" id="MCOG01000018">
    <property type="protein sequence ID" value="ORY77952.1"/>
    <property type="molecule type" value="Genomic_DNA"/>
</dbReference>
<feature type="transmembrane region" description="Helical" evidence="1">
    <location>
        <begin position="230"/>
        <end position="252"/>
    </location>
</feature>
<gene>
    <name evidence="2" type="ORF">LY90DRAFT_501277</name>
</gene>
<name>A0A1Y2F256_9FUNG</name>
<keyword evidence="1" id="KW-0472">Membrane</keyword>
<proteinExistence type="predicted"/>
<evidence type="ECO:0000313" key="3">
    <source>
        <dbReference type="Proteomes" id="UP000193920"/>
    </source>
</evidence>
<organism evidence="2 3">
    <name type="scientific">Neocallimastix californiae</name>
    <dbReference type="NCBI Taxonomy" id="1754190"/>
    <lineage>
        <taxon>Eukaryota</taxon>
        <taxon>Fungi</taxon>
        <taxon>Fungi incertae sedis</taxon>
        <taxon>Chytridiomycota</taxon>
        <taxon>Chytridiomycota incertae sedis</taxon>
        <taxon>Neocallimastigomycetes</taxon>
        <taxon>Neocallimastigales</taxon>
        <taxon>Neocallimastigaceae</taxon>
        <taxon>Neocallimastix</taxon>
    </lineage>
</organism>
<keyword evidence="1" id="KW-0812">Transmembrane</keyword>
<reference evidence="2 3" key="1">
    <citation type="submission" date="2016-08" db="EMBL/GenBank/DDBJ databases">
        <title>A Parts List for Fungal Cellulosomes Revealed by Comparative Genomics.</title>
        <authorList>
            <consortium name="DOE Joint Genome Institute"/>
            <person name="Haitjema C.H."/>
            <person name="Gilmore S.P."/>
            <person name="Henske J.K."/>
            <person name="Solomon K.V."/>
            <person name="De Groot R."/>
            <person name="Kuo A."/>
            <person name="Mondo S.J."/>
            <person name="Salamov A.A."/>
            <person name="Labutti K."/>
            <person name="Zhao Z."/>
            <person name="Chiniquy J."/>
            <person name="Barry K."/>
            <person name="Brewer H.M."/>
            <person name="Purvine S.O."/>
            <person name="Wright A.T."/>
            <person name="Boxma B."/>
            <person name="Van Alen T."/>
            <person name="Hackstein J.H."/>
            <person name="Baker S.E."/>
            <person name="Grigoriev I.V."/>
            <person name="O'Malley M.A."/>
        </authorList>
    </citation>
    <scope>NUCLEOTIDE SEQUENCE [LARGE SCALE GENOMIC DNA]</scope>
    <source>
        <strain evidence="2 3">G1</strain>
    </source>
</reference>
<sequence>MLNIIKYAESKQGIGDRSIDIKQQSYCSFITSKFFPWLFLILLFHKKKRKRPVIFVLLGHYLFRSLGSFLQYWIEIRPRGTNSIWPYTYSNWYYFYAPSNVFSLLGEIIGDWYPLIRTKAVTNNKRNIKIITCLCILYNLVKVYGMLCFFSDYPIDLRRFDEKHKEVNGTITFKIRWWGTVIAIQIVSLFYDLSVIYSLKSGLFDKLKNLRKYNNNSFIEKFKHVSEFRIILSMSASLLFLPFIIMFVISLYNEYTHGKNPAKINLETQIEQLRQTVLSVNFTFMYIDQILLRCFVERNRQPKSNTIPWNSYNNNEVQNITHRYTYEKSDSFQNINKAPDYNHNNNKSITTDDSQITWAYNDYSANKRNGNTSGQNDSSFYINTIEEETEVSINDNSLSMKNIDEDYKIEINNINFYNEKNNEKYQYYF</sequence>
<feature type="transmembrane region" description="Helical" evidence="1">
    <location>
        <begin position="53"/>
        <end position="74"/>
    </location>
</feature>
<feature type="transmembrane region" description="Helical" evidence="1">
    <location>
        <begin position="175"/>
        <end position="199"/>
    </location>
</feature>